<dbReference type="InterPro" id="IPR009027">
    <property type="entry name" value="Ribosomal_bL9/RNase_H1_N"/>
</dbReference>
<dbReference type="AlphaFoldDB" id="A0A3G3MHT4"/>
<gene>
    <name evidence="8" type="primary">rpl9</name>
</gene>
<dbReference type="Pfam" id="PF03948">
    <property type="entry name" value="Ribosomal_L9_C"/>
    <property type="match status" value="1"/>
</dbReference>
<geneLocation type="plastid" evidence="8"/>
<evidence type="ECO:0000256" key="6">
    <source>
        <dbReference type="ARBA" id="ARBA00035427"/>
    </source>
</evidence>
<dbReference type="GO" id="GO:0019843">
    <property type="term" value="F:rRNA binding"/>
    <property type="evidence" value="ECO:0007669"/>
    <property type="project" value="UniProtKB-KW"/>
</dbReference>
<keyword evidence="3" id="KW-0694">RNA-binding</keyword>
<dbReference type="GO" id="GO:0005840">
    <property type="term" value="C:ribosome"/>
    <property type="evidence" value="ECO:0007669"/>
    <property type="project" value="UniProtKB-KW"/>
</dbReference>
<dbReference type="InterPro" id="IPR036935">
    <property type="entry name" value="Ribosomal_bL9_N_sf"/>
</dbReference>
<organism evidence="8">
    <name type="scientific">Rhodogorgon sp</name>
    <dbReference type="NCBI Taxonomy" id="2485824"/>
    <lineage>
        <taxon>Eukaryota</taxon>
        <taxon>Rhodophyta</taxon>
        <taxon>Florideophyceae</taxon>
        <taxon>Corallinophycidae</taxon>
        <taxon>Rhodogorgonales</taxon>
        <taxon>Rhodogorgonaceae</taxon>
        <taxon>Rhodogorgon</taxon>
    </lineage>
</organism>
<dbReference type="SUPFAM" id="SSF55658">
    <property type="entry name" value="L9 N-domain-like"/>
    <property type="match status" value="1"/>
</dbReference>
<dbReference type="PANTHER" id="PTHR21368">
    <property type="entry name" value="50S RIBOSOMAL PROTEIN L9"/>
    <property type="match status" value="1"/>
</dbReference>
<dbReference type="NCBIfam" id="TIGR00158">
    <property type="entry name" value="L9"/>
    <property type="match status" value="1"/>
</dbReference>
<dbReference type="GO" id="GO:1990904">
    <property type="term" value="C:ribonucleoprotein complex"/>
    <property type="evidence" value="ECO:0007669"/>
    <property type="project" value="UniProtKB-KW"/>
</dbReference>
<dbReference type="InterPro" id="IPR020594">
    <property type="entry name" value="Ribosomal_bL9_bac/chp"/>
</dbReference>
<dbReference type="Pfam" id="PF01281">
    <property type="entry name" value="Ribosomal_L9_N"/>
    <property type="match status" value="1"/>
</dbReference>
<dbReference type="GO" id="GO:0003735">
    <property type="term" value="F:structural constituent of ribosome"/>
    <property type="evidence" value="ECO:0007669"/>
    <property type="project" value="InterPro"/>
</dbReference>
<evidence type="ECO:0000256" key="5">
    <source>
        <dbReference type="ARBA" id="ARBA00023274"/>
    </source>
</evidence>
<keyword evidence="8" id="KW-0934">Plastid</keyword>
<protein>
    <recommendedName>
        <fullName evidence="6">50S ribosomal protein L9, chloroplastic</fullName>
    </recommendedName>
</protein>
<keyword evidence="2" id="KW-0699">rRNA-binding</keyword>
<evidence type="ECO:0000313" key="8">
    <source>
        <dbReference type="EMBL" id="AYR06399.1"/>
    </source>
</evidence>
<evidence type="ECO:0000256" key="2">
    <source>
        <dbReference type="ARBA" id="ARBA00022730"/>
    </source>
</evidence>
<dbReference type="InterPro" id="IPR036791">
    <property type="entry name" value="Ribosomal_bL9_C_sf"/>
</dbReference>
<sequence>MKKTFQIIVKQEDTPLGKIGEIKTVKLGYASNYLIPNGIAEIASEGKIAHYNMLQEKRLEQTKYIYNKALNLQKYLEIISKISIRKKVGKHQQIFGRLTEKEIAEKLIEITGKQLQKKQIVIPEIKKLGLYRITIKLTEQIDTTLILNLLSNNF</sequence>
<name>A0A3G3MHT4_9FLOR</name>
<evidence type="ECO:0000256" key="1">
    <source>
        <dbReference type="ARBA" id="ARBA00010605"/>
    </source>
</evidence>
<evidence type="ECO:0000259" key="7">
    <source>
        <dbReference type="PROSITE" id="PS00651"/>
    </source>
</evidence>
<dbReference type="EMBL" id="MH281630">
    <property type="protein sequence ID" value="AYR06399.1"/>
    <property type="molecule type" value="Genomic_DNA"/>
</dbReference>
<dbReference type="InterPro" id="IPR020070">
    <property type="entry name" value="Ribosomal_bL9_N"/>
</dbReference>
<keyword evidence="4 8" id="KW-0689">Ribosomal protein</keyword>
<dbReference type="Gene3D" id="3.40.5.10">
    <property type="entry name" value="Ribosomal protein L9, N-terminal domain"/>
    <property type="match status" value="1"/>
</dbReference>
<feature type="domain" description="Ribosomal protein L9" evidence="7">
    <location>
        <begin position="17"/>
        <end position="44"/>
    </location>
</feature>
<dbReference type="Gene3D" id="3.10.430.100">
    <property type="entry name" value="Ribosomal protein L9, C-terminal domain"/>
    <property type="match status" value="1"/>
</dbReference>
<dbReference type="HAMAP" id="MF_00503">
    <property type="entry name" value="Ribosomal_bL9"/>
    <property type="match status" value="1"/>
</dbReference>
<proteinExistence type="inferred from homology"/>
<evidence type="ECO:0000256" key="3">
    <source>
        <dbReference type="ARBA" id="ARBA00022884"/>
    </source>
</evidence>
<dbReference type="InterPro" id="IPR020069">
    <property type="entry name" value="Ribosomal_bL9_C"/>
</dbReference>
<reference evidence="8" key="1">
    <citation type="journal article" date="2018" name="Genome Biol. Evol.">
        <title>Mitochondrial and Plastid Genomes from Coralline Red Algae Provide Insights into the Incongruent Evolutionary Histories of Organelles.</title>
        <authorList>
            <person name="Lee J."/>
            <person name="Song H.J."/>
            <person name="In Park S."/>
            <person name="Lee Y.M."/>
            <person name="Jeong S.Y."/>
            <person name="Oh Cho T."/>
            <person name="Kim J.H."/>
            <person name="Choi H.G."/>
            <person name="Choi C.G."/>
            <person name="Nelson W.A."/>
            <person name="Fredericq S."/>
            <person name="Bhattacharya D."/>
            <person name="Su Yoon H."/>
        </authorList>
    </citation>
    <scope>NUCLEOTIDE SEQUENCE</scope>
</reference>
<dbReference type="GO" id="GO:0006412">
    <property type="term" value="P:translation"/>
    <property type="evidence" value="ECO:0007669"/>
    <property type="project" value="InterPro"/>
</dbReference>
<keyword evidence="5" id="KW-0687">Ribonucleoprotein</keyword>
<dbReference type="PROSITE" id="PS00651">
    <property type="entry name" value="RIBOSOMAL_L9"/>
    <property type="match status" value="1"/>
</dbReference>
<dbReference type="InterPro" id="IPR000244">
    <property type="entry name" value="Ribosomal_bL9"/>
</dbReference>
<accession>A0A3G3MHT4</accession>
<evidence type="ECO:0000256" key="4">
    <source>
        <dbReference type="ARBA" id="ARBA00022980"/>
    </source>
</evidence>
<comment type="similarity">
    <text evidence="1">Belongs to the bacterial ribosomal protein bL9 family.</text>
</comment>
<dbReference type="SUPFAM" id="SSF55653">
    <property type="entry name" value="Ribosomal protein L9 C-domain"/>
    <property type="match status" value="1"/>
</dbReference>